<protein>
    <submittedName>
        <fullName evidence="2">Tetraspanin family protein</fullName>
    </submittedName>
</protein>
<dbReference type="EMBL" id="CCKQ01013693">
    <property type="protein sequence ID" value="CDW85397.1"/>
    <property type="molecule type" value="Genomic_DNA"/>
</dbReference>
<gene>
    <name evidence="2" type="primary">Contig8915.g9528</name>
    <name evidence="2" type="ORF">STYLEM_14472</name>
</gene>
<dbReference type="InParanoid" id="A0A078AW08"/>
<keyword evidence="1" id="KW-0812">Transmembrane</keyword>
<keyword evidence="3" id="KW-1185">Reference proteome</keyword>
<evidence type="ECO:0000313" key="3">
    <source>
        <dbReference type="Proteomes" id="UP000039865"/>
    </source>
</evidence>
<reference evidence="2 3" key="1">
    <citation type="submission" date="2014-06" db="EMBL/GenBank/DDBJ databases">
        <authorList>
            <person name="Swart Estienne"/>
        </authorList>
    </citation>
    <scope>NUCLEOTIDE SEQUENCE [LARGE SCALE GENOMIC DNA]</scope>
    <source>
        <strain evidence="2 3">130c</strain>
    </source>
</reference>
<sequence>MKLIIYFIFLTRQQCVIVARTNVSNLHQEYQQVYQWYQSSYFSSTELFLRIFSASQSMQIELTSIRDDNKAVGDGAFGFVIALAIFAFIVGALGVISCLCYKKKCCLCLYSGCATVGVLIFLALGIVFIILGAASQKLVDDFCDGKKDDYKGLNSIYDSIVEIDNKMTTYTAKYYCTSDCPCPLGTYFTDKYNETLMNQYNRTFTSKPIYQPLLQSSAANVKYTFWDCYTSIKDLSKYSNVEKISDGLESLFRTLESDFSCNGICKAGPFMYFRNITSGPPGKNCLTGIKDTFKEKPLAIGIILLVSFALTFVALFATYGLCCRRNKDEDNFKHGKHSHH</sequence>
<proteinExistence type="predicted"/>
<dbReference type="Proteomes" id="UP000039865">
    <property type="component" value="Unassembled WGS sequence"/>
</dbReference>
<keyword evidence="1" id="KW-0472">Membrane</keyword>
<feature type="transmembrane region" description="Helical" evidence="1">
    <location>
        <begin position="298"/>
        <end position="322"/>
    </location>
</feature>
<name>A0A078AW08_STYLE</name>
<evidence type="ECO:0000256" key="1">
    <source>
        <dbReference type="SAM" id="Phobius"/>
    </source>
</evidence>
<organism evidence="2 3">
    <name type="scientific">Stylonychia lemnae</name>
    <name type="common">Ciliate</name>
    <dbReference type="NCBI Taxonomy" id="5949"/>
    <lineage>
        <taxon>Eukaryota</taxon>
        <taxon>Sar</taxon>
        <taxon>Alveolata</taxon>
        <taxon>Ciliophora</taxon>
        <taxon>Intramacronucleata</taxon>
        <taxon>Spirotrichea</taxon>
        <taxon>Stichotrichia</taxon>
        <taxon>Sporadotrichida</taxon>
        <taxon>Oxytrichidae</taxon>
        <taxon>Stylonychinae</taxon>
        <taxon>Stylonychia</taxon>
    </lineage>
</organism>
<accession>A0A078AW08</accession>
<keyword evidence="1" id="KW-1133">Transmembrane helix</keyword>
<feature type="transmembrane region" description="Helical" evidence="1">
    <location>
        <begin position="107"/>
        <end position="134"/>
    </location>
</feature>
<dbReference type="OrthoDB" id="10569554at2759"/>
<dbReference type="AlphaFoldDB" id="A0A078AW08"/>
<feature type="transmembrane region" description="Helical" evidence="1">
    <location>
        <begin position="76"/>
        <end position="100"/>
    </location>
</feature>
<evidence type="ECO:0000313" key="2">
    <source>
        <dbReference type="EMBL" id="CDW85397.1"/>
    </source>
</evidence>